<dbReference type="InterPro" id="IPR036412">
    <property type="entry name" value="HAD-like_sf"/>
</dbReference>
<accession>A0A0G0ZUU7</accession>
<dbReference type="Gene3D" id="3.40.50.1000">
    <property type="entry name" value="HAD superfamily/HAD-like"/>
    <property type="match status" value="1"/>
</dbReference>
<dbReference type="Proteomes" id="UP000034163">
    <property type="component" value="Unassembled WGS sequence"/>
</dbReference>
<protein>
    <recommendedName>
        <fullName evidence="3">HAD-superfamily hydrolase, subfamily IA, variant 3</fullName>
    </recommendedName>
</protein>
<comment type="caution">
    <text evidence="1">The sequence shown here is derived from an EMBL/GenBank/DDBJ whole genome shotgun (WGS) entry which is preliminary data.</text>
</comment>
<evidence type="ECO:0000313" key="1">
    <source>
        <dbReference type="EMBL" id="KKS16823.1"/>
    </source>
</evidence>
<gene>
    <name evidence="1" type="ORF">UU72_C0012G0017</name>
</gene>
<proteinExistence type="predicted"/>
<dbReference type="PANTHER" id="PTHR43611:SF3">
    <property type="entry name" value="FLAVIN MONONUCLEOTIDE HYDROLASE 1, CHLOROPLATIC"/>
    <property type="match status" value="1"/>
</dbReference>
<evidence type="ECO:0000313" key="2">
    <source>
        <dbReference type="Proteomes" id="UP000034163"/>
    </source>
</evidence>
<dbReference type="InterPro" id="IPR023198">
    <property type="entry name" value="PGP-like_dom2"/>
</dbReference>
<dbReference type="EMBL" id="LCBS01000012">
    <property type="protein sequence ID" value="KKS16823.1"/>
    <property type="molecule type" value="Genomic_DNA"/>
</dbReference>
<dbReference type="PRINTS" id="PR00413">
    <property type="entry name" value="HADHALOGNASE"/>
</dbReference>
<dbReference type="Pfam" id="PF00702">
    <property type="entry name" value="Hydrolase"/>
    <property type="match status" value="1"/>
</dbReference>
<evidence type="ECO:0008006" key="3">
    <source>
        <dbReference type="Google" id="ProtNLM"/>
    </source>
</evidence>
<dbReference type="NCBIfam" id="TIGR01549">
    <property type="entry name" value="HAD-SF-IA-v1"/>
    <property type="match status" value="1"/>
</dbReference>
<dbReference type="PANTHER" id="PTHR43611">
    <property type="entry name" value="ALPHA-D-GLUCOSE 1-PHOSPHATE PHOSPHATASE"/>
    <property type="match status" value="1"/>
</dbReference>
<dbReference type="Gene3D" id="1.10.150.240">
    <property type="entry name" value="Putative phosphatase, domain 2"/>
    <property type="match status" value="1"/>
</dbReference>
<sequence length="187" mass="21614">MNGKSNFIKNLGNYGVSEEDAKRVFLKSDEMNRKYKLGKMTDEEYWSWALKQWNLDMTVQDVIDLLISGYEVNGSAVEYVKKVRNAGYKTLICSNNFPARINGLQNRFGFLDDFDVHVFSYDVGFDKPSKEIFQILIERAEVFPEEVFYSDDDDSKMDGAKELGITTFLYTDFDAFVDYLESLSVKV</sequence>
<dbReference type="AlphaFoldDB" id="A0A0G0ZUU7"/>
<dbReference type="InterPro" id="IPR023214">
    <property type="entry name" value="HAD_sf"/>
</dbReference>
<name>A0A0G0ZUU7_UNCKA</name>
<reference evidence="1 2" key="1">
    <citation type="journal article" date="2015" name="Nature">
        <title>rRNA introns, odd ribosomes, and small enigmatic genomes across a large radiation of phyla.</title>
        <authorList>
            <person name="Brown C.T."/>
            <person name="Hug L.A."/>
            <person name="Thomas B.C."/>
            <person name="Sharon I."/>
            <person name="Castelle C.J."/>
            <person name="Singh A."/>
            <person name="Wilkins M.J."/>
            <person name="Williams K.H."/>
            <person name="Banfield J.F."/>
        </authorList>
    </citation>
    <scope>NUCLEOTIDE SEQUENCE [LARGE SCALE GENOMIC DNA]</scope>
</reference>
<dbReference type="InterPro" id="IPR006439">
    <property type="entry name" value="HAD-SF_hydro_IA"/>
</dbReference>
<organism evidence="1 2">
    <name type="scientific">candidate division WWE3 bacterium GW2011_GWB1_41_6</name>
    <dbReference type="NCBI Taxonomy" id="1619112"/>
    <lineage>
        <taxon>Bacteria</taxon>
        <taxon>Katanobacteria</taxon>
    </lineage>
</organism>
<dbReference type="SUPFAM" id="SSF56784">
    <property type="entry name" value="HAD-like"/>
    <property type="match status" value="1"/>
</dbReference>